<dbReference type="EMBL" id="MT631057">
    <property type="protein sequence ID" value="QNO45010.1"/>
    <property type="molecule type" value="Genomic_DNA"/>
</dbReference>
<evidence type="ECO:0000313" key="2">
    <source>
        <dbReference type="EMBL" id="QNO44965.1"/>
    </source>
</evidence>
<dbReference type="EMBL" id="MT630986">
    <property type="protein sequence ID" value="QNO44557.1"/>
    <property type="molecule type" value="Genomic_DNA"/>
</dbReference>
<dbReference type="EMBL" id="MT631049">
    <property type="protein sequence ID" value="QNO44965.1"/>
    <property type="molecule type" value="Genomic_DNA"/>
</dbReference>
<evidence type="ECO:0000313" key="1">
    <source>
        <dbReference type="EMBL" id="QNO44557.1"/>
    </source>
</evidence>
<gene>
    <name evidence="2" type="ORF">ABJGDBBG_00003</name>
    <name evidence="3" type="ORF">BPECEDMP_00006</name>
    <name evidence="1" type="ORF">OHNFDOKE_00006</name>
</gene>
<sequence>MHEIANIDKFGRILIPKKMRAALGLHRSGRVFIESRDCELVLKPMHKKADDTVKKIAMMDLPVDDWELMECEIEEGALDG</sequence>
<organism evidence="2">
    <name type="scientific">Candidatus Methanogaster sp. ANME-2c ERB4</name>
    <dbReference type="NCBI Taxonomy" id="2759911"/>
    <lineage>
        <taxon>Archaea</taxon>
        <taxon>Methanobacteriati</taxon>
        <taxon>Methanobacteriota</taxon>
        <taxon>Stenosarchaea group</taxon>
        <taxon>Methanomicrobia</taxon>
        <taxon>Methanosarcinales</taxon>
        <taxon>ANME-2 cluster</taxon>
        <taxon>Candidatus Methanogasteraceae</taxon>
        <taxon>Candidatus Methanogaster</taxon>
    </lineage>
</organism>
<reference evidence="2" key="1">
    <citation type="submission" date="2020-06" db="EMBL/GenBank/DDBJ databases">
        <title>Unique genomic features of the anaerobic methanotrophic archaea.</title>
        <authorList>
            <person name="Chadwick G.L."/>
            <person name="Skennerton C.T."/>
            <person name="Laso-Perez R."/>
            <person name="Leu A.O."/>
            <person name="Speth D.R."/>
            <person name="Yu H."/>
            <person name="Morgan-Lang C."/>
            <person name="Hatzenpichler R."/>
            <person name="Goudeau D."/>
            <person name="Malmstrom R."/>
            <person name="Brazelton W.J."/>
            <person name="Woyke T."/>
            <person name="Hallam S.J."/>
            <person name="Tyson G.W."/>
            <person name="Wegener G."/>
            <person name="Boetius A."/>
            <person name="Orphan V."/>
        </authorList>
    </citation>
    <scope>NUCLEOTIDE SEQUENCE</scope>
</reference>
<evidence type="ECO:0008006" key="4">
    <source>
        <dbReference type="Google" id="ProtNLM"/>
    </source>
</evidence>
<name>A0A7G9YAD1_9EURY</name>
<accession>A0A7G9YAD1</accession>
<evidence type="ECO:0000313" key="3">
    <source>
        <dbReference type="EMBL" id="QNO45010.1"/>
    </source>
</evidence>
<dbReference type="AlphaFoldDB" id="A0A7G9YAD1"/>
<dbReference type="InterPro" id="IPR037914">
    <property type="entry name" value="SpoVT-AbrB_sf"/>
</dbReference>
<dbReference type="Gene3D" id="2.10.260.10">
    <property type="match status" value="1"/>
</dbReference>
<protein>
    <recommendedName>
        <fullName evidence="4">SpoVT-AbrB domain-containing protein</fullName>
    </recommendedName>
</protein>
<dbReference type="SUPFAM" id="SSF89447">
    <property type="entry name" value="AbrB/MazE/MraZ-like"/>
    <property type="match status" value="1"/>
</dbReference>
<proteinExistence type="predicted"/>